<keyword evidence="1" id="KW-0812">Transmembrane</keyword>
<evidence type="ECO:0000313" key="3">
    <source>
        <dbReference type="EMBL" id="MEQ2486590.1"/>
    </source>
</evidence>
<dbReference type="Proteomes" id="UP001487296">
    <property type="component" value="Unassembled WGS sequence"/>
</dbReference>
<dbReference type="SUPFAM" id="SSF51230">
    <property type="entry name" value="Single hybrid motif"/>
    <property type="match status" value="1"/>
</dbReference>
<feature type="domain" description="Multidrug resistance protein MdtA-like alpha-helical hairpin" evidence="2">
    <location>
        <begin position="120"/>
        <end position="173"/>
    </location>
</feature>
<dbReference type="RefSeq" id="WP_215759670.1">
    <property type="nucleotide sequence ID" value="NZ_JAHKBE010000017.1"/>
</dbReference>
<dbReference type="Gene3D" id="2.40.50.100">
    <property type="match status" value="1"/>
</dbReference>
<sequence length="332" mass="36263">MSAKTQHNNILLAILGFTTAVVVVGLIGFFTLGKTEEIIQGEVEVSEFRVSCKLPGRVVELRVKEGDYVHVGDTLAILDVPEANAQQKVMEATEGATQALSSLTDAGARKEQVQGAYQLLQQAKAAAEITHKTYVRMQNLFNEGVISAQKRDEAFAAYKATEAQVKVAQSQYDMACNGARTQEKEAAKKNAEAAKNAVDVVKSVLRETVQVSNVEGEVSTIYPKVGELVGMGSPIMSISIMSDMWGTFNVREDLLNGLKVGDTFTAFSPAFNKDVKMKVYSIKDEGAYAVWKATKSMGQYDLKTFEVKAHFADKFEGLRPGMSLIVKKKDLK</sequence>
<dbReference type="Gene3D" id="2.40.30.170">
    <property type="match status" value="1"/>
</dbReference>
<dbReference type="Gene3D" id="1.10.287.470">
    <property type="entry name" value="Helix hairpin bin"/>
    <property type="match status" value="1"/>
</dbReference>
<dbReference type="SUPFAM" id="SSF111369">
    <property type="entry name" value="HlyD-like secretion proteins"/>
    <property type="match status" value="1"/>
</dbReference>
<dbReference type="InterPro" id="IPR011053">
    <property type="entry name" value="Single_hybrid_motif"/>
</dbReference>
<reference evidence="3 4" key="1">
    <citation type="submission" date="2024-04" db="EMBL/GenBank/DDBJ databases">
        <title>Human intestinal bacterial collection.</title>
        <authorList>
            <person name="Pauvert C."/>
            <person name="Hitch T.C.A."/>
            <person name="Clavel T."/>
        </authorList>
    </citation>
    <scope>NUCLEOTIDE SEQUENCE [LARGE SCALE GENOMIC DNA]</scope>
    <source>
        <strain evidence="3 4">CLA-AA-H145</strain>
    </source>
</reference>
<feature type="transmembrane region" description="Helical" evidence="1">
    <location>
        <begin position="12"/>
        <end position="32"/>
    </location>
</feature>
<accession>A0ABV1FQ97</accession>
<evidence type="ECO:0000313" key="4">
    <source>
        <dbReference type="Proteomes" id="UP001487296"/>
    </source>
</evidence>
<keyword evidence="4" id="KW-1185">Reference proteome</keyword>
<dbReference type="Pfam" id="PF25876">
    <property type="entry name" value="HH_MFP_RND"/>
    <property type="match status" value="1"/>
</dbReference>
<keyword evidence="1" id="KW-1133">Transmembrane helix</keyword>
<gene>
    <name evidence="3" type="ORF">AAAT34_05920</name>
</gene>
<comment type="caution">
    <text evidence="3">The sequence shown here is derived from an EMBL/GenBank/DDBJ whole genome shotgun (WGS) entry which is preliminary data.</text>
</comment>
<dbReference type="EMBL" id="JBBNFP010000017">
    <property type="protein sequence ID" value="MEQ2486590.1"/>
    <property type="molecule type" value="Genomic_DNA"/>
</dbReference>
<name>A0ABV1FQ97_9BACT</name>
<evidence type="ECO:0000259" key="2">
    <source>
        <dbReference type="Pfam" id="PF25876"/>
    </source>
</evidence>
<organism evidence="3 4">
    <name type="scientific">Hallella faecis</name>
    <dbReference type="NCBI Taxonomy" id="2841596"/>
    <lineage>
        <taxon>Bacteria</taxon>
        <taxon>Pseudomonadati</taxon>
        <taxon>Bacteroidota</taxon>
        <taxon>Bacteroidia</taxon>
        <taxon>Bacteroidales</taxon>
        <taxon>Prevotellaceae</taxon>
        <taxon>Hallella</taxon>
    </lineage>
</organism>
<dbReference type="InterPro" id="IPR058624">
    <property type="entry name" value="MdtA-like_HH"/>
</dbReference>
<keyword evidence="1" id="KW-0472">Membrane</keyword>
<dbReference type="PANTHER" id="PTHR30438:SF1">
    <property type="entry name" value="36 KDA ANTIGEN"/>
    <property type="match status" value="1"/>
</dbReference>
<evidence type="ECO:0000256" key="1">
    <source>
        <dbReference type="SAM" id="Phobius"/>
    </source>
</evidence>
<protein>
    <submittedName>
        <fullName evidence="3">Biotin/lipoyl-binding protein</fullName>
    </submittedName>
</protein>
<proteinExistence type="predicted"/>
<dbReference type="PANTHER" id="PTHR30438">
    <property type="entry name" value="36 KDA ANTIGEN-RELATED"/>
    <property type="match status" value="1"/>
</dbReference>